<dbReference type="PIRSF" id="PIRSF004848">
    <property type="entry name" value="YBL036c_PLPDEIII"/>
    <property type="match status" value="1"/>
</dbReference>
<evidence type="ECO:0000313" key="6">
    <source>
        <dbReference type="EMBL" id="MBP3952112.1"/>
    </source>
</evidence>
<dbReference type="PANTHER" id="PTHR10146:SF14">
    <property type="entry name" value="PYRIDOXAL PHOSPHATE HOMEOSTASIS PROTEIN"/>
    <property type="match status" value="1"/>
</dbReference>
<evidence type="ECO:0000259" key="5">
    <source>
        <dbReference type="Pfam" id="PF01168"/>
    </source>
</evidence>
<accession>A0A940WWW6</accession>
<dbReference type="Proteomes" id="UP000678228">
    <property type="component" value="Unassembled WGS sequence"/>
</dbReference>
<dbReference type="NCBIfam" id="TIGR00044">
    <property type="entry name" value="YggS family pyridoxal phosphate-dependent enzyme"/>
    <property type="match status" value="1"/>
</dbReference>
<reference evidence="6" key="1">
    <citation type="submission" date="2021-03" db="EMBL/GenBank/DDBJ databases">
        <title>Bacillus suaedae sp. nov., isolated from Suaeda aralocaspica.</title>
        <authorList>
            <person name="Lei R.F.R."/>
        </authorList>
    </citation>
    <scope>NUCLEOTIDE SEQUENCE</scope>
    <source>
        <strain evidence="6">YZJH907-2</strain>
    </source>
</reference>
<keyword evidence="1 2" id="KW-0663">Pyridoxal phosphate</keyword>
<comment type="cofactor">
    <cofactor evidence="3">
        <name>pyridoxal 5'-phosphate</name>
        <dbReference type="ChEBI" id="CHEBI:597326"/>
    </cofactor>
</comment>
<dbReference type="FunFam" id="3.20.20.10:FF:000011">
    <property type="entry name" value="Pyridoxal phosphate homeostasis protein"/>
    <property type="match status" value="1"/>
</dbReference>
<gene>
    <name evidence="6" type="ORF">J7W16_13305</name>
</gene>
<dbReference type="EMBL" id="JAGKSQ010000005">
    <property type="protein sequence ID" value="MBP3952112.1"/>
    <property type="molecule type" value="Genomic_DNA"/>
</dbReference>
<dbReference type="PROSITE" id="PS01211">
    <property type="entry name" value="UPF0001"/>
    <property type="match status" value="1"/>
</dbReference>
<comment type="caution">
    <text evidence="6">The sequence shown here is derived from an EMBL/GenBank/DDBJ whole genome shotgun (WGS) entry which is preliminary data.</text>
</comment>
<dbReference type="InterPro" id="IPR001608">
    <property type="entry name" value="Ala_racemase_N"/>
</dbReference>
<feature type="modified residue" description="N6-(pyridoxal phosphate)lysine" evidence="2 3">
    <location>
        <position position="35"/>
    </location>
</feature>
<dbReference type="GO" id="GO:0030170">
    <property type="term" value="F:pyridoxal phosphate binding"/>
    <property type="evidence" value="ECO:0007669"/>
    <property type="project" value="UniProtKB-UniRule"/>
</dbReference>
<sequence length="226" mass="25536">MSIIDNLKTIKDNIKEVCVQQGRSEQDVNIVAVTKYVSIETARNALDAGLEHLGENRAEVAVEKWEALQPRGKWHFIGSLQSRKVKQIVGKYQYLHSLDRLSLAKELDKRLKDNEVLNCFIQVNVSGEESKAGLHPDQLEKFISDLAVYKKIRVVGLMTMAPFYEDPELTRPTFKGLRELRDHIQALQLDHAPCTELSMGMSNDFKVAIEEGATYVRIGSALVGRE</sequence>
<proteinExistence type="inferred from homology"/>
<evidence type="ECO:0000256" key="2">
    <source>
        <dbReference type="HAMAP-Rule" id="MF_02087"/>
    </source>
</evidence>
<dbReference type="Pfam" id="PF01168">
    <property type="entry name" value="Ala_racemase_N"/>
    <property type="match status" value="1"/>
</dbReference>
<organism evidence="6 7">
    <name type="scientific">Halalkalibacter suaedae</name>
    <dbReference type="NCBI Taxonomy" id="2822140"/>
    <lineage>
        <taxon>Bacteria</taxon>
        <taxon>Bacillati</taxon>
        <taxon>Bacillota</taxon>
        <taxon>Bacilli</taxon>
        <taxon>Bacillales</taxon>
        <taxon>Bacillaceae</taxon>
        <taxon>Halalkalibacter</taxon>
    </lineage>
</organism>
<comment type="similarity">
    <text evidence="2 4">Belongs to the pyridoxal phosphate-binding protein YggS/PROSC family.</text>
</comment>
<evidence type="ECO:0000256" key="1">
    <source>
        <dbReference type="ARBA" id="ARBA00022898"/>
    </source>
</evidence>
<dbReference type="PANTHER" id="PTHR10146">
    <property type="entry name" value="PROLINE SYNTHETASE CO-TRANSCRIBED BACTERIAL HOMOLOG PROTEIN"/>
    <property type="match status" value="1"/>
</dbReference>
<dbReference type="AlphaFoldDB" id="A0A940WWW6"/>
<dbReference type="RefSeq" id="WP_210597807.1">
    <property type="nucleotide sequence ID" value="NZ_JAGKSQ010000005.1"/>
</dbReference>
<evidence type="ECO:0000256" key="4">
    <source>
        <dbReference type="RuleBase" id="RU004514"/>
    </source>
</evidence>
<feature type="domain" description="Alanine racemase N-terminal" evidence="5">
    <location>
        <begin position="6"/>
        <end position="224"/>
    </location>
</feature>
<comment type="function">
    <text evidence="2">Pyridoxal 5'-phosphate (PLP)-binding protein, which is involved in PLP homeostasis.</text>
</comment>
<evidence type="ECO:0000256" key="3">
    <source>
        <dbReference type="PIRSR" id="PIRSR004848-1"/>
    </source>
</evidence>
<dbReference type="HAMAP" id="MF_02087">
    <property type="entry name" value="PLP_homeostasis"/>
    <property type="match status" value="1"/>
</dbReference>
<dbReference type="SUPFAM" id="SSF51419">
    <property type="entry name" value="PLP-binding barrel"/>
    <property type="match status" value="1"/>
</dbReference>
<evidence type="ECO:0000313" key="7">
    <source>
        <dbReference type="Proteomes" id="UP000678228"/>
    </source>
</evidence>
<keyword evidence="7" id="KW-1185">Reference proteome</keyword>
<dbReference type="InterPro" id="IPR011078">
    <property type="entry name" value="PyrdxlP_homeostasis"/>
</dbReference>
<name>A0A940WWW6_9BACI</name>
<dbReference type="CDD" id="cd00635">
    <property type="entry name" value="PLPDE_III_YBL036c_like"/>
    <property type="match status" value="1"/>
</dbReference>
<dbReference type="InterPro" id="IPR029066">
    <property type="entry name" value="PLP-binding_barrel"/>
</dbReference>
<dbReference type="Gene3D" id="3.20.20.10">
    <property type="entry name" value="Alanine racemase"/>
    <property type="match status" value="1"/>
</dbReference>
<protein>
    <recommendedName>
        <fullName evidence="2">Pyridoxal phosphate homeostasis protein</fullName>
        <shortName evidence="2">PLP homeostasis protein</shortName>
    </recommendedName>
</protein>